<accession>A0ACC2X155</accession>
<protein>
    <submittedName>
        <fullName evidence="1">Uncharacterized protein</fullName>
    </submittedName>
</protein>
<evidence type="ECO:0000313" key="2">
    <source>
        <dbReference type="Proteomes" id="UP001234202"/>
    </source>
</evidence>
<gene>
    <name evidence="1" type="ORF">QFC24_006680</name>
</gene>
<organism evidence="1 2">
    <name type="scientific">Naganishia onofrii</name>
    <dbReference type="NCBI Taxonomy" id="1851511"/>
    <lineage>
        <taxon>Eukaryota</taxon>
        <taxon>Fungi</taxon>
        <taxon>Dikarya</taxon>
        <taxon>Basidiomycota</taxon>
        <taxon>Agaricomycotina</taxon>
        <taxon>Tremellomycetes</taxon>
        <taxon>Filobasidiales</taxon>
        <taxon>Filobasidiaceae</taxon>
        <taxon>Naganishia</taxon>
    </lineage>
</organism>
<name>A0ACC2X155_9TREE</name>
<evidence type="ECO:0000313" key="1">
    <source>
        <dbReference type="EMBL" id="KAJ9116786.1"/>
    </source>
</evidence>
<reference evidence="1" key="1">
    <citation type="submission" date="2023-04" db="EMBL/GenBank/DDBJ databases">
        <title>Draft Genome sequencing of Naganishia species isolated from polar environments using Oxford Nanopore Technology.</title>
        <authorList>
            <person name="Leo P."/>
            <person name="Venkateswaran K."/>
        </authorList>
    </citation>
    <scope>NUCLEOTIDE SEQUENCE</scope>
    <source>
        <strain evidence="1">DBVPG 5303</strain>
    </source>
</reference>
<proteinExistence type="predicted"/>
<keyword evidence="2" id="KW-1185">Reference proteome</keyword>
<sequence length="283" mass="31755">MPTLSHEQLAVSAAKLAESFMAAQAEGEVSYTDDLIGKVSGNRSNFSEDDYQGIVTCLEKRKARQQQQSLHRFIQESLGSLAQDTSAESSSEDEELDELSTGTTGLDELFKHLGLTHDQLESVCLYDQVVRLTEVALVLIPERPAMNIQRSISKMYMQHARLLSADQMQTLEGLVGKLAPRERSSLLLLVQMKLVKEYVFNLEQGASSDTPRSGVEFGMQMSLLRRLVRAICNEAMEEALVNNLAGDFQPAKDRSFLIKALTRRFETHFQTKEMQFLIYQPSA</sequence>
<dbReference type="Proteomes" id="UP001234202">
    <property type="component" value="Unassembled WGS sequence"/>
</dbReference>
<comment type="caution">
    <text evidence="1">The sequence shown here is derived from an EMBL/GenBank/DDBJ whole genome shotgun (WGS) entry which is preliminary data.</text>
</comment>
<dbReference type="EMBL" id="JASBWV010000035">
    <property type="protein sequence ID" value="KAJ9116786.1"/>
    <property type="molecule type" value="Genomic_DNA"/>
</dbReference>